<dbReference type="EMBL" id="JAPCWZ010000006">
    <property type="protein sequence ID" value="KAK8859087.1"/>
    <property type="molecule type" value="Genomic_DNA"/>
</dbReference>
<accession>A0ABR2I8E8</accession>
<dbReference type="Gene3D" id="3.40.50.12780">
    <property type="entry name" value="N-terminal domain of ligase-like"/>
    <property type="match status" value="1"/>
</dbReference>
<organism evidence="1 2">
    <name type="scientific">Apiospora arundinis</name>
    <dbReference type="NCBI Taxonomy" id="335852"/>
    <lineage>
        <taxon>Eukaryota</taxon>
        <taxon>Fungi</taxon>
        <taxon>Dikarya</taxon>
        <taxon>Ascomycota</taxon>
        <taxon>Pezizomycotina</taxon>
        <taxon>Sordariomycetes</taxon>
        <taxon>Xylariomycetidae</taxon>
        <taxon>Amphisphaeriales</taxon>
        <taxon>Apiosporaceae</taxon>
        <taxon>Apiospora</taxon>
    </lineage>
</organism>
<name>A0ABR2I8E8_9PEZI</name>
<evidence type="ECO:0000313" key="2">
    <source>
        <dbReference type="Proteomes" id="UP001390339"/>
    </source>
</evidence>
<dbReference type="PANTHER" id="PTHR43845:SF1">
    <property type="entry name" value="BLR5969 PROTEIN"/>
    <property type="match status" value="1"/>
</dbReference>
<dbReference type="SUPFAM" id="SSF56801">
    <property type="entry name" value="Acetyl-CoA synthetase-like"/>
    <property type="match status" value="1"/>
</dbReference>
<proteinExistence type="predicted"/>
<comment type="caution">
    <text evidence="1">The sequence shown here is derived from an EMBL/GenBank/DDBJ whole genome shotgun (WGS) entry which is preliminary data.</text>
</comment>
<reference evidence="1 2" key="1">
    <citation type="journal article" date="2024" name="IMA Fungus">
        <title>Apiospora arundinis, a panoply of carbohydrate-active enzymes and secondary metabolites.</title>
        <authorList>
            <person name="Sorensen T."/>
            <person name="Petersen C."/>
            <person name="Muurmann A.T."/>
            <person name="Christiansen J.V."/>
            <person name="Brundto M.L."/>
            <person name="Overgaard C.K."/>
            <person name="Boysen A.T."/>
            <person name="Wollenberg R.D."/>
            <person name="Larsen T.O."/>
            <person name="Sorensen J.L."/>
            <person name="Nielsen K.L."/>
            <person name="Sondergaard T.E."/>
        </authorList>
    </citation>
    <scope>NUCLEOTIDE SEQUENCE [LARGE SCALE GENOMIC DNA]</scope>
    <source>
        <strain evidence="1 2">AAU 773</strain>
    </source>
</reference>
<keyword evidence="2" id="KW-1185">Reference proteome</keyword>
<evidence type="ECO:0000313" key="1">
    <source>
        <dbReference type="EMBL" id="KAK8859087.1"/>
    </source>
</evidence>
<dbReference type="PANTHER" id="PTHR43845">
    <property type="entry name" value="BLR5969 PROTEIN"/>
    <property type="match status" value="1"/>
</dbReference>
<protein>
    <submittedName>
        <fullName evidence="1">Uncharacterized protein</fullName>
    </submittedName>
</protein>
<dbReference type="Proteomes" id="UP001390339">
    <property type="component" value="Unassembled WGS sequence"/>
</dbReference>
<dbReference type="InterPro" id="IPR042099">
    <property type="entry name" value="ANL_N_sf"/>
</dbReference>
<gene>
    <name evidence="1" type="ORF">PGQ11_009821</name>
</gene>
<sequence length="467" mass="51706">MSGTSTFTLAEILAVAKVHPFYSYSQYPPNDEAICEIKQHAALHPAEADLSRQPLLFKNDLYTTTERLIHDTSPHNTYRNNAYTSVTGGGGKSKPLFFATDALENRRQRARFGQFLRNIRLIQHGDWVLTTHVGGDLYRSLDLMLEIMENAGATSLAAGHLMSATKVVQLMKDFHINVLAGDGSQIIQVVHCISSLDTGRAEIRLDKIIYTSEALTLVQKSYIRDVLGAVKICSILGSAEAGPYGASSPDLVGPDEPGTTYTDFIIDTRATLIEVFPRIPQSNVNGSSGGDCPSPLPPGQTGLIVQTCLERLRNPLLRYVTGDVGSIQPLPSQARATIPESEWAYKRVLRLHGRDACSSFSWDAEYIEMDRLDTMLAHADLGILQWQVILDTMIPSKEVSLEIRLLRAWEEGDSTSEEVIVARIRGFFYMHPGNEHRFKVTFVKDRSGFELSPTGRKLVKLVDRSAG</sequence>